<sequence>MNTKTETKFKETEVGRIPDEWEVKKLGDLFNVKNGKTNSQDAIENGQYPLFDRSLQIKASNKFLFDSEAIIFPGEGKEFIPRYFKGKFDLHQRAYAITPKEPSLHLKFFFYAVLQFRNYL</sequence>
<protein>
    <submittedName>
        <fullName evidence="5">Restriction modification system DNA specificity domain protein</fullName>
    </submittedName>
</protein>
<evidence type="ECO:0000256" key="1">
    <source>
        <dbReference type="ARBA" id="ARBA00010923"/>
    </source>
</evidence>
<dbReference type="GO" id="GO:0009307">
    <property type="term" value="P:DNA restriction-modification system"/>
    <property type="evidence" value="ECO:0007669"/>
    <property type="project" value="UniProtKB-KW"/>
</dbReference>
<dbReference type="Gene3D" id="3.90.220.20">
    <property type="entry name" value="DNA methylase specificity domains"/>
    <property type="match status" value="1"/>
</dbReference>
<keyword evidence="3" id="KW-0238">DNA-binding</keyword>
<organism evidence="5">
    <name type="scientific">groundwater metagenome</name>
    <dbReference type="NCBI Taxonomy" id="717931"/>
    <lineage>
        <taxon>unclassified sequences</taxon>
        <taxon>metagenomes</taxon>
        <taxon>ecological metagenomes</taxon>
    </lineage>
</organism>
<dbReference type="GO" id="GO:0003677">
    <property type="term" value="F:DNA binding"/>
    <property type="evidence" value="ECO:0007669"/>
    <property type="project" value="UniProtKB-KW"/>
</dbReference>
<gene>
    <name evidence="5" type="ORF">MSIBF_A540010</name>
</gene>
<accession>A0A098EFK7</accession>
<feature type="domain" description="Type I restriction modification DNA specificity" evidence="4">
    <location>
        <begin position="18"/>
        <end position="114"/>
    </location>
</feature>
<dbReference type="Pfam" id="PF01420">
    <property type="entry name" value="Methylase_S"/>
    <property type="match status" value="1"/>
</dbReference>
<proteinExistence type="inferred from homology"/>
<comment type="similarity">
    <text evidence="1">Belongs to the type-I restriction system S methylase family.</text>
</comment>
<dbReference type="InterPro" id="IPR000055">
    <property type="entry name" value="Restrct_endonuc_typeI_TRD"/>
</dbReference>
<evidence type="ECO:0000259" key="4">
    <source>
        <dbReference type="Pfam" id="PF01420"/>
    </source>
</evidence>
<evidence type="ECO:0000256" key="3">
    <source>
        <dbReference type="ARBA" id="ARBA00023125"/>
    </source>
</evidence>
<evidence type="ECO:0000256" key="2">
    <source>
        <dbReference type="ARBA" id="ARBA00022747"/>
    </source>
</evidence>
<dbReference type="InterPro" id="IPR044946">
    <property type="entry name" value="Restrct_endonuc_typeI_TRD_sf"/>
</dbReference>
<name>A0A098EFK7_9ZZZZ</name>
<dbReference type="EMBL" id="CCXY01000418">
    <property type="protein sequence ID" value="CEG13825.1"/>
    <property type="molecule type" value="Genomic_DNA"/>
</dbReference>
<keyword evidence="2" id="KW-0680">Restriction system</keyword>
<dbReference type="AlphaFoldDB" id="A0A098EFK7"/>
<dbReference type="SUPFAM" id="SSF116734">
    <property type="entry name" value="DNA methylase specificity domain"/>
    <property type="match status" value="1"/>
</dbReference>
<reference evidence="5" key="1">
    <citation type="submission" date="2014-09" db="EMBL/GenBank/DDBJ databases">
        <authorList>
            <person name="Probst J Alexander"/>
        </authorList>
    </citation>
    <scope>NUCLEOTIDE SEQUENCE</scope>
</reference>
<evidence type="ECO:0000313" key="5">
    <source>
        <dbReference type="EMBL" id="CEG13825.1"/>
    </source>
</evidence>